<dbReference type="Gene3D" id="2.30.110.10">
    <property type="entry name" value="Electron Transport, Fmn-binding Protein, Chain A"/>
    <property type="match status" value="1"/>
</dbReference>
<accession>C1N2T0</accession>
<evidence type="ECO:0000256" key="3">
    <source>
        <dbReference type="ARBA" id="ARBA00022643"/>
    </source>
</evidence>
<dbReference type="SUPFAM" id="SSF50475">
    <property type="entry name" value="FMN-binding split barrel"/>
    <property type="match status" value="1"/>
</dbReference>
<keyword evidence="3" id="KW-0288">FMN</keyword>
<comment type="cofactor">
    <cofactor evidence="1">
        <name>FMN</name>
        <dbReference type="ChEBI" id="CHEBI:58210"/>
    </cofactor>
</comment>
<dbReference type="PANTHER" id="PTHR33798:SF5">
    <property type="entry name" value="FLAVIN REDUCTASE LIKE DOMAIN-CONTAINING PROTEIN"/>
    <property type="match status" value="1"/>
</dbReference>
<proteinExistence type="inferred from homology"/>
<dbReference type="SMART" id="SM00903">
    <property type="entry name" value="Flavin_Reduct"/>
    <property type="match status" value="1"/>
</dbReference>
<dbReference type="OMA" id="GNLIICE"/>
<evidence type="ECO:0000313" key="6">
    <source>
        <dbReference type="EMBL" id="EEH53850.1"/>
    </source>
</evidence>
<sequence>MLPFDPKDLKSCYPLMISAVVPRPIAFVSSLSADGVGNLSPFSYATVISHDPPCVMFSACRKPGGAKKDTWANIEATKEFVVCVMSEWFVNAANHTCGNFDAEDDEFDLSGLTRVPSAKVKPPRVKESAFHMECKLRHSYDVTNADGVVTATAIVGEVVMFHIHEAVANVEWEGKPRVDMARYAPVCRLGGDTYGRVGSGYDLPRPDRPAAGR</sequence>
<evidence type="ECO:0000256" key="1">
    <source>
        <dbReference type="ARBA" id="ARBA00001917"/>
    </source>
</evidence>
<dbReference type="EMBL" id="GG663745">
    <property type="protein sequence ID" value="EEH53850.1"/>
    <property type="molecule type" value="Genomic_DNA"/>
</dbReference>
<organism evidence="7">
    <name type="scientific">Micromonas pusilla (strain CCMP1545)</name>
    <name type="common">Picoplanktonic green alga</name>
    <dbReference type="NCBI Taxonomy" id="564608"/>
    <lineage>
        <taxon>Eukaryota</taxon>
        <taxon>Viridiplantae</taxon>
        <taxon>Chlorophyta</taxon>
        <taxon>Mamiellophyceae</taxon>
        <taxon>Mamiellales</taxon>
        <taxon>Mamiellaceae</taxon>
        <taxon>Micromonas</taxon>
    </lineage>
</organism>
<dbReference type="Pfam" id="PF01613">
    <property type="entry name" value="Flavin_Reduct"/>
    <property type="match status" value="1"/>
</dbReference>
<evidence type="ECO:0000256" key="2">
    <source>
        <dbReference type="ARBA" id="ARBA00022630"/>
    </source>
</evidence>
<dbReference type="GeneID" id="9687370"/>
<keyword evidence="7" id="KW-1185">Reference proteome</keyword>
<gene>
    <name evidence="6" type="ORF">MICPUCDRAFT_20841</name>
</gene>
<dbReference type="KEGG" id="mpp:MICPUCDRAFT_20841"/>
<dbReference type="PANTHER" id="PTHR33798">
    <property type="entry name" value="FLAVOPROTEIN OXYGENASE"/>
    <property type="match status" value="1"/>
</dbReference>
<evidence type="ECO:0000259" key="5">
    <source>
        <dbReference type="SMART" id="SM00903"/>
    </source>
</evidence>
<dbReference type="RefSeq" id="XP_003062138.1">
    <property type="nucleotide sequence ID" value="XM_003062092.1"/>
</dbReference>
<dbReference type="InterPro" id="IPR002563">
    <property type="entry name" value="Flavin_Rdtase-like_dom"/>
</dbReference>
<keyword evidence="2" id="KW-0285">Flavoprotein</keyword>
<dbReference type="InterPro" id="IPR012349">
    <property type="entry name" value="Split_barrel_FMN-bd"/>
</dbReference>
<dbReference type="eggNOG" id="ENOG502RZGA">
    <property type="taxonomic scope" value="Eukaryota"/>
</dbReference>
<dbReference type="OrthoDB" id="10250990at2759"/>
<dbReference type="STRING" id="564608.C1N2T0"/>
<feature type="domain" description="Flavin reductase like" evidence="5">
    <location>
        <begin position="18"/>
        <end position="178"/>
    </location>
</feature>
<dbReference type="AlphaFoldDB" id="C1N2T0"/>
<evidence type="ECO:0000256" key="4">
    <source>
        <dbReference type="ARBA" id="ARBA00038054"/>
    </source>
</evidence>
<protein>
    <submittedName>
        <fullName evidence="6">Predicted protein</fullName>
    </submittedName>
</protein>
<dbReference type="Proteomes" id="UP000001876">
    <property type="component" value="Unassembled WGS sequence"/>
</dbReference>
<name>C1N2T0_MICPC</name>
<reference evidence="6 7" key="1">
    <citation type="journal article" date="2009" name="Science">
        <title>Green evolution and dynamic adaptations revealed by genomes of the marine picoeukaryotes Micromonas.</title>
        <authorList>
            <person name="Worden A.Z."/>
            <person name="Lee J.H."/>
            <person name="Mock T."/>
            <person name="Rouze P."/>
            <person name="Simmons M.P."/>
            <person name="Aerts A.L."/>
            <person name="Allen A.E."/>
            <person name="Cuvelier M.L."/>
            <person name="Derelle E."/>
            <person name="Everett M.V."/>
            <person name="Foulon E."/>
            <person name="Grimwood J."/>
            <person name="Gundlach H."/>
            <person name="Henrissat B."/>
            <person name="Napoli C."/>
            <person name="McDonald S.M."/>
            <person name="Parker M.S."/>
            <person name="Rombauts S."/>
            <person name="Salamov A."/>
            <person name="Von Dassow P."/>
            <person name="Badger J.H."/>
            <person name="Coutinho P.M."/>
            <person name="Demir E."/>
            <person name="Dubchak I."/>
            <person name="Gentemann C."/>
            <person name="Eikrem W."/>
            <person name="Gready J.E."/>
            <person name="John U."/>
            <person name="Lanier W."/>
            <person name="Lindquist E.A."/>
            <person name="Lucas S."/>
            <person name="Mayer K.F."/>
            <person name="Moreau H."/>
            <person name="Not F."/>
            <person name="Otillar R."/>
            <person name="Panaud O."/>
            <person name="Pangilinan J."/>
            <person name="Paulsen I."/>
            <person name="Piegu B."/>
            <person name="Poliakov A."/>
            <person name="Robbens S."/>
            <person name="Schmutz J."/>
            <person name="Toulza E."/>
            <person name="Wyss T."/>
            <person name="Zelensky A."/>
            <person name="Zhou K."/>
            <person name="Armbrust E.V."/>
            <person name="Bhattacharya D."/>
            <person name="Goodenough U.W."/>
            <person name="Van de Peer Y."/>
            <person name="Grigoriev I.V."/>
        </authorList>
    </citation>
    <scope>NUCLEOTIDE SEQUENCE [LARGE SCALE GENOMIC DNA]</scope>
    <source>
        <strain evidence="6 7">CCMP1545</strain>
    </source>
</reference>
<comment type="similarity">
    <text evidence="4">Belongs to the flavoredoxin family.</text>
</comment>
<evidence type="ECO:0000313" key="7">
    <source>
        <dbReference type="Proteomes" id="UP000001876"/>
    </source>
</evidence>
<dbReference type="GO" id="GO:0010181">
    <property type="term" value="F:FMN binding"/>
    <property type="evidence" value="ECO:0007669"/>
    <property type="project" value="InterPro"/>
</dbReference>